<evidence type="ECO:0000256" key="8">
    <source>
        <dbReference type="SAM" id="MobiDB-lite"/>
    </source>
</evidence>
<evidence type="ECO:0000313" key="9">
    <source>
        <dbReference type="EMBL" id="KAJ3700230.1"/>
    </source>
</evidence>
<dbReference type="Pfam" id="PF03254">
    <property type="entry name" value="XG_FTase"/>
    <property type="match status" value="1"/>
</dbReference>
<feature type="compositionally biased region" description="Basic and acidic residues" evidence="8">
    <location>
        <begin position="1"/>
        <end position="14"/>
    </location>
</feature>
<dbReference type="Gene3D" id="3.40.50.11340">
    <property type="match status" value="1"/>
</dbReference>
<comment type="function">
    <text evidence="7">May be involved in cell wall biosynthesis.</text>
</comment>
<dbReference type="Proteomes" id="UP001210211">
    <property type="component" value="Unassembled WGS sequence"/>
</dbReference>
<keyword evidence="3 7" id="KW-0808">Transferase</keyword>
<keyword evidence="7" id="KW-0472">Membrane</keyword>
<reference evidence="9 10" key="1">
    <citation type="journal article" date="2022" name="Cell">
        <title>Repeat-based holocentromeres influence genome architecture and karyotype evolution.</title>
        <authorList>
            <person name="Hofstatter P.G."/>
            <person name="Thangavel G."/>
            <person name="Lux T."/>
            <person name="Neumann P."/>
            <person name="Vondrak T."/>
            <person name="Novak P."/>
            <person name="Zhang M."/>
            <person name="Costa L."/>
            <person name="Castellani M."/>
            <person name="Scott A."/>
            <person name="Toegelov H."/>
            <person name="Fuchs J."/>
            <person name="Mata-Sucre Y."/>
            <person name="Dias Y."/>
            <person name="Vanzela A.L.L."/>
            <person name="Huettel B."/>
            <person name="Almeida C.C.S."/>
            <person name="Simkova H."/>
            <person name="Souza G."/>
            <person name="Pedrosa-Harand A."/>
            <person name="Macas J."/>
            <person name="Mayer K.F.X."/>
            <person name="Houben A."/>
            <person name="Marques A."/>
        </authorList>
    </citation>
    <scope>NUCLEOTIDE SEQUENCE [LARGE SCALE GENOMIC DNA]</scope>
    <source>
        <strain evidence="9">RhyTen1mFocal</strain>
    </source>
</reference>
<keyword evidence="7" id="KW-1133">Transmembrane helix</keyword>
<dbReference type="Gene3D" id="3.40.50.11350">
    <property type="match status" value="1"/>
</dbReference>
<dbReference type="FunFam" id="3.40.50.11340:FF:000005">
    <property type="entry name" value="Galactoside 2-alpha-L-fucosyltransferase"/>
    <property type="match status" value="1"/>
</dbReference>
<keyword evidence="4 7" id="KW-0333">Golgi apparatus</keyword>
<evidence type="ECO:0000256" key="6">
    <source>
        <dbReference type="ARBA" id="ARBA00023316"/>
    </source>
</evidence>
<feature type="transmembrane region" description="Helical" evidence="7">
    <location>
        <begin position="34"/>
        <end position="54"/>
    </location>
</feature>
<name>A0AAD5ZLW5_9POAL</name>
<dbReference type="PANTHER" id="PTHR31889:SF36">
    <property type="entry name" value="FUCOSYLTRANSFERASE"/>
    <property type="match status" value="1"/>
</dbReference>
<dbReference type="GO" id="GO:0008107">
    <property type="term" value="F:galactoside 2-alpha-L-fucosyltransferase activity"/>
    <property type="evidence" value="ECO:0007669"/>
    <property type="project" value="InterPro"/>
</dbReference>
<dbReference type="GO" id="GO:0009969">
    <property type="term" value="P:xyloglucan biosynthetic process"/>
    <property type="evidence" value="ECO:0007669"/>
    <property type="project" value="TreeGrafter"/>
</dbReference>
<feature type="region of interest" description="Disordered" evidence="8">
    <location>
        <begin position="1"/>
        <end position="30"/>
    </location>
</feature>
<keyword evidence="7" id="KW-0812">Transmembrane</keyword>
<gene>
    <name evidence="9" type="ORF">LUZ61_003935</name>
</gene>
<evidence type="ECO:0000256" key="7">
    <source>
        <dbReference type="RuleBase" id="RU367004"/>
    </source>
</evidence>
<dbReference type="EMBL" id="JAMRDG010000001">
    <property type="protein sequence ID" value="KAJ3700230.1"/>
    <property type="molecule type" value="Genomic_DNA"/>
</dbReference>
<dbReference type="PANTHER" id="PTHR31889">
    <property type="entry name" value="FUCOSYLTRANSFERASE 2-RELATED"/>
    <property type="match status" value="1"/>
</dbReference>
<evidence type="ECO:0000313" key="10">
    <source>
        <dbReference type="Proteomes" id="UP001210211"/>
    </source>
</evidence>
<organism evidence="9 10">
    <name type="scientific">Rhynchospora tenuis</name>
    <dbReference type="NCBI Taxonomy" id="198213"/>
    <lineage>
        <taxon>Eukaryota</taxon>
        <taxon>Viridiplantae</taxon>
        <taxon>Streptophyta</taxon>
        <taxon>Embryophyta</taxon>
        <taxon>Tracheophyta</taxon>
        <taxon>Spermatophyta</taxon>
        <taxon>Magnoliopsida</taxon>
        <taxon>Liliopsida</taxon>
        <taxon>Poales</taxon>
        <taxon>Cyperaceae</taxon>
        <taxon>Cyperoideae</taxon>
        <taxon>Rhynchosporeae</taxon>
        <taxon>Rhynchospora</taxon>
    </lineage>
</organism>
<accession>A0AAD5ZLW5</accession>
<evidence type="ECO:0000256" key="4">
    <source>
        <dbReference type="ARBA" id="ARBA00023034"/>
    </source>
</evidence>
<evidence type="ECO:0000256" key="5">
    <source>
        <dbReference type="ARBA" id="ARBA00023180"/>
    </source>
</evidence>
<dbReference type="GO" id="GO:0032580">
    <property type="term" value="C:Golgi cisterna membrane"/>
    <property type="evidence" value="ECO:0007669"/>
    <property type="project" value="UniProtKB-SubCell"/>
</dbReference>
<keyword evidence="6 7" id="KW-0961">Cell wall biogenesis/degradation</keyword>
<sequence length="564" mass="64616">MANNERKTLPYRELEIDDDSPTRRHKEKKDEKNWGVPGAVLIVCFMTLPLLVFLCSGGRLSSTLIWLGDVKVNVVKGWEQGSNQNSSTPSNNNHTNGLIDGLISPNFDRESCLSRYESALYYKTIPYMPSSYLLQKLRNYEALHKKCGPNTPLYKKSIEQLNSGHSVELMDCNYVVWIPYLGLGNRILTLVSTFLYAILTNRVMLIHATDDMVDLFCEPFPDTSWILPPDFPINNIMQLDVNSDVTYRNMLNKHVISNDPNTKVESLPSYVYVHLSHDIEHSDRLFYCNEDQIIIGKFNWLLLHSDLYFVPSLYSTPLFEEELGLLFPAKESIFYLLAHYLIHPTNPVWGLVTRYYNSYLSKADEKIGVQIRVFHWVRVSSEVIFQQILDCSNKERVLPEIDLNGTTASKTNEPKSKAILVASLYADYYERFKSMYYEHSVKTGEFVSVYQPSHEERQQTEIQSHNQKALAEIYLLSLCDVLMTSAYSTFGYIGYGLAGVKPIFLITVHDKIPDPPCARAVSMEPCNLTPLLNTCTGNSTVEKEKFEQHVKQCEDVEHGIKLFD</sequence>
<comment type="caution">
    <text evidence="9">The sequence shown here is derived from an EMBL/GenBank/DDBJ whole genome shotgun (WGS) entry which is preliminary data.</text>
</comment>
<keyword evidence="2 7" id="KW-0328">Glycosyltransferase</keyword>
<proteinExistence type="inferred from homology"/>
<evidence type="ECO:0000256" key="2">
    <source>
        <dbReference type="ARBA" id="ARBA00022676"/>
    </source>
</evidence>
<dbReference type="GO" id="GO:0042546">
    <property type="term" value="P:cell wall biogenesis"/>
    <property type="evidence" value="ECO:0007669"/>
    <property type="project" value="InterPro"/>
</dbReference>
<comment type="subcellular location">
    <subcellularLocation>
        <location evidence="7">Golgi apparatus</location>
        <location evidence="7">Golgi stack membrane</location>
        <topology evidence="7">Single-pass type II membrane protein</topology>
    </subcellularLocation>
</comment>
<dbReference type="AlphaFoldDB" id="A0AAD5ZLW5"/>
<dbReference type="EC" id="2.4.1.-" evidence="7"/>
<keyword evidence="10" id="KW-1185">Reference proteome</keyword>
<dbReference type="InterPro" id="IPR004938">
    <property type="entry name" value="XG_FTase"/>
</dbReference>
<evidence type="ECO:0000256" key="1">
    <source>
        <dbReference type="ARBA" id="ARBA00010481"/>
    </source>
</evidence>
<keyword evidence="5" id="KW-0325">Glycoprotein</keyword>
<dbReference type="GO" id="GO:0071555">
    <property type="term" value="P:cell wall organization"/>
    <property type="evidence" value="ECO:0007669"/>
    <property type="project" value="UniProtKB-UniRule"/>
</dbReference>
<comment type="similarity">
    <text evidence="1 7">Belongs to the glycosyltransferase 37 family.</text>
</comment>
<evidence type="ECO:0000256" key="3">
    <source>
        <dbReference type="ARBA" id="ARBA00022679"/>
    </source>
</evidence>
<protein>
    <recommendedName>
        <fullName evidence="7">Fucosyltransferase</fullName>
        <ecNumber evidence="7">2.4.1.-</ecNumber>
    </recommendedName>
</protein>